<evidence type="ECO:0000313" key="2">
    <source>
        <dbReference type="Proteomes" id="UP001446871"/>
    </source>
</evidence>
<accession>A0ABR1V8F5</accession>
<sequence length="226" mass="25014">MPSTIWPRTICAYFPEGCRFNQWQRLLHRGPREGLDISQTLYAKAETQNGELTDEERALFSARGDLVGRALAHPDSLSLAERYELMGYELLDMIRQGSSSVESLTLDALELLVAEFRAVKDLYDQTNALHSFPGKQEARRLLGAREGVEKEAAEDIFRKALNHCATDPAVRAARREGAARAVAAAVRLRRLARGVLSTCQQGGHPVAAVGCLKMIPDMAKIALQRL</sequence>
<comment type="caution">
    <text evidence="1">The sequence shown here is derived from an EMBL/GenBank/DDBJ whole genome shotgun (WGS) entry which is preliminary data.</text>
</comment>
<keyword evidence="2" id="KW-1185">Reference proteome</keyword>
<protein>
    <submittedName>
        <fullName evidence="1">Uncharacterized protein</fullName>
    </submittedName>
</protein>
<organism evidence="1 2">
    <name type="scientific">Apiospora saccharicola</name>
    <dbReference type="NCBI Taxonomy" id="335842"/>
    <lineage>
        <taxon>Eukaryota</taxon>
        <taxon>Fungi</taxon>
        <taxon>Dikarya</taxon>
        <taxon>Ascomycota</taxon>
        <taxon>Pezizomycotina</taxon>
        <taxon>Sordariomycetes</taxon>
        <taxon>Xylariomycetidae</taxon>
        <taxon>Amphisphaeriales</taxon>
        <taxon>Apiosporaceae</taxon>
        <taxon>Apiospora</taxon>
    </lineage>
</organism>
<gene>
    <name evidence="1" type="ORF">PG996_006560</name>
</gene>
<dbReference type="Proteomes" id="UP001446871">
    <property type="component" value="Unassembled WGS sequence"/>
</dbReference>
<name>A0ABR1V8F5_9PEZI</name>
<reference evidence="1 2" key="1">
    <citation type="submission" date="2023-01" db="EMBL/GenBank/DDBJ databases">
        <title>Analysis of 21 Apiospora genomes using comparative genomics revels a genus with tremendous synthesis potential of carbohydrate active enzymes and secondary metabolites.</title>
        <authorList>
            <person name="Sorensen T."/>
        </authorList>
    </citation>
    <scope>NUCLEOTIDE SEQUENCE [LARGE SCALE GENOMIC DNA]</scope>
    <source>
        <strain evidence="1 2">CBS 83171</strain>
    </source>
</reference>
<evidence type="ECO:0000313" key="1">
    <source>
        <dbReference type="EMBL" id="KAK8067448.1"/>
    </source>
</evidence>
<proteinExistence type="predicted"/>
<dbReference type="EMBL" id="JAQQWM010000004">
    <property type="protein sequence ID" value="KAK8067448.1"/>
    <property type="molecule type" value="Genomic_DNA"/>
</dbReference>